<proteinExistence type="predicted"/>
<gene>
    <name evidence="2" type="ORF">JYK14_08200</name>
</gene>
<evidence type="ECO:0000313" key="3">
    <source>
        <dbReference type="Proteomes" id="UP001523392"/>
    </source>
</evidence>
<evidence type="ECO:0000256" key="1">
    <source>
        <dbReference type="SAM" id="MobiDB-lite"/>
    </source>
</evidence>
<dbReference type="Proteomes" id="UP001523392">
    <property type="component" value="Unassembled WGS sequence"/>
</dbReference>
<keyword evidence="3" id="KW-1185">Reference proteome</keyword>
<dbReference type="RefSeq" id="WP_252952754.1">
    <property type="nucleotide sequence ID" value="NZ_JAFIRR010000048.1"/>
</dbReference>
<feature type="compositionally biased region" description="Basic and acidic residues" evidence="1">
    <location>
        <begin position="171"/>
        <end position="190"/>
    </location>
</feature>
<feature type="region of interest" description="Disordered" evidence="1">
    <location>
        <begin position="169"/>
        <end position="217"/>
    </location>
</feature>
<name>A0ABT1D3F9_9PROT</name>
<feature type="region of interest" description="Disordered" evidence="1">
    <location>
        <begin position="1"/>
        <end position="39"/>
    </location>
</feature>
<evidence type="ECO:0000313" key="2">
    <source>
        <dbReference type="EMBL" id="MCO6416147.1"/>
    </source>
</evidence>
<protein>
    <submittedName>
        <fullName evidence="2">Uncharacterized protein</fullName>
    </submittedName>
</protein>
<organism evidence="2 3">
    <name type="scientific">Siccirubricoccus soli</name>
    <dbReference type="NCBI Taxonomy" id="2899147"/>
    <lineage>
        <taxon>Bacteria</taxon>
        <taxon>Pseudomonadati</taxon>
        <taxon>Pseudomonadota</taxon>
        <taxon>Alphaproteobacteria</taxon>
        <taxon>Acetobacterales</taxon>
        <taxon>Roseomonadaceae</taxon>
        <taxon>Siccirubricoccus</taxon>
    </lineage>
</organism>
<sequence>MLSLPKAGECRGQALGDAPGPLAKAAQQGPLRPTRVHLDDLRAPRHGHAIAGQAAQDPVERRGDRHLADMAHDLPGIDRLANAQVGAPDTRDRRVGQALAADAVDGAGLACQGQRRPALDHGTEPFAPGCLNGEVDIAARDEARSQAEDETGQSALRLRCGPLVHAGVDQDVPRRRGEIRRCRAGRHGDESAAPPFTPPAKDGGSRPHAAVSPAAGR</sequence>
<accession>A0ABT1D3F9</accession>
<comment type="caution">
    <text evidence="2">The sequence shown here is derived from an EMBL/GenBank/DDBJ whole genome shotgun (WGS) entry which is preliminary data.</text>
</comment>
<dbReference type="EMBL" id="JAFIRR010000048">
    <property type="protein sequence ID" value="MCO6416147.1"/>
    <property type="molecule type" value="Genomic_DNA"/>
</dbReference>
<reference evidence="2 3" key="1">
    <citation type="submission" date="2021-12" db="EMBL/GenBank/DDBJ databases">
        <title>Siccirubricoccus leaddurans sp. nov., a high concentration Zn2+ tolerance bacterium.</title>
        <authorList>
            <person name="Cao Y."/>
        </authorList>
    </citation>
    <scope>NUCLEOTIDE SEQUENCE [LARGE SCALE GENOMIC DNA]</scope>
    <source>
        <strain evidence="2 3">KC 17139</strain>
    </source>
</reference>